<reference evidence="1" key="1">
    <citation type="submission" date="2016-04" db="EMBL/GenBank/DDBJ databases">
        <authorList>
            <person name="Evans L.H."/>
            <person name="Alamgir A."/>
            <person name="Owens N."/>
            <person name="Weber N.D."/>
            <person name="Virtaneva K."/>
            <person name="Barbian K."/>
            <person name="Babar A."/>
            <person name="Rosenke K."/>
        </authorList>
    </citation>
    <scope>NUCLEOTIDE SEQUENCE</scope>
    <source>
        <strain evidence="1">Nono1</strain>
    </source>
</reference>
<dbReference type="AlphaFoldDB" id="A0A1M4E0Q1"/>
<accession>A0A1M4E0Q1</accession>
<protein>
    <submittedName>
        <fullName evidence="1">Uncharacterized protein</fullName>
    </submittedName>
</protein>
<proteinExistence type="predicted"/>
<sequence>MRAVARAVVADLPADLAAELLATTVDWAHDPRDDLARLLGTITGVLAAVEAGRLLAVSARNVPAERLLPHARWLAGQGEAGALLAVELAESCAFRAGWGEPWRELLREVRASGLREAEYRARRVRTAME</sequence>
<name>A0A1M4E0Q1_9ACTN</name>
<evidence type="ECO:0000313" key="1">
    <source>
        <dbReference type="EMBL" id="SBO92385.1"/>
    </source>
</evidence>
<dbReference type="EMBL" id="LT559118">
    <property type="protein sequence ID" value="SBO92385.1"/>
    <property type="molecule type" value="Genomic_DNA"/>
</dbReference>
<gene>
    <name evidence="1" type="ORF">BN4615_P1899</name>
</gene>
<organism evidence="1">
    <name type="scientific">Nonomuraea gerenzanensis</name>
    <dbReference type="NCBI Taxonomy" id="93944"/>
    <lineage>
        <taxon>Bacteria</taxon>
        <taxon>Bacillati</taxon>
        <taxon>Actinomycetota</taxon>
        <taxon>Actinomycetes</taxon>
        <taxon>Streptosporangiales</taxon>
        <taxon>Streptosporangiaceae</taxon>
        <taxon>Nonomuraea</taxon>
    </lineage>
</organism>